<dbReference type="GO" id="GO:0071555">
    <property type="term" value="P:cell wall organization"/>
    <property type="evidence" value="ECO:0007669"/>
    <property type="project" value="TreeGrafter"/>
</dbReference>
<feature type="transmembrane region" description="Helical" evidence="8">
    <location>
        <begin position="107"/>
        <end position="132"/>
    </location>
</feature>
<feature type="transmembrane region" description="Helical" evidence="8">
    <location>
        <begin position="334"/>
        <end position="353"/>
    </location>
</feature>
<feature type="transmembrane region" description="Helical" evidence="8">
    <location>
        <begin position="209"/>
        <end position="228"/>
    </location>
</feature>
<dbReference type="InterPro" id="IPR000715">
    <property type="entry name" value="Glycosyl_transferase_4"/>
</dbReference>
<keyword evidence="5 8" id="KW-1133">Transmembrane helix</keyword>
<dbReference type="GO" id="GO:0046872">
    <property type="term" value="F:metal ion binding"/>
    <property type="evidence" value="ECO:0007669"/>
    <property type="project" value="UniProtKB-KW"/>
</dbReference>
<evidence type="ECO:0000256" key="5">
    <source>
        <dbReference type="ARBA" id="ARBA00022989"/>
    </source>
</evidence>
<feature type="transmembrane region" description="Helical" evidence="8">
    <location>
        <begin position="184"/>
        <end position="202"/>
    </location>
</feature>
<feature type="binding site" evidence="7">
    <location>
        <position position="174"/>
    </location>
    <ligand>
        <name>Mg(2+)</name>
        <dbReference type="ChEBI" id="CHEBI:18420"/>
    </ligand>
</feature>
<evidence type="ECO:0000256" key="4">
    <source>
        <dbReference type="ARBA" id="ARBA00022692"/>
    </source>
</evidence>
<evidence type="ECO:0000256" key="3">
    <source>
        <dbReference type="ARBA" id="ARBA00022679"/>
    </source>
</evidence>
<dbReference type="GO" id="GO:0044038">
    <property type="term" value="P:cell wall macromolecule biosynthetic process"/>
    <property type="evidence" value="ECO:0007669"/>
    <property type="project" value="TreeGrafter"/>
</dbReference>
<organism evidence="9">
    <name type="scientific">uncultured Microgenomates bacterium Rifle_16ft_4_minimus_37633</name>
    <dbReference type="NCBI Taxonomy" id="1665114"/>
    <lineage>
        <taxon>Bacteria</taxon>
        <taxon>Candidatus Microgenomatota</taxon>
        <taxon>environmental samples</taxon>
    </lineage>
</organism>
<keyword evidence="6 8" id="KW-0472">Membrane</keyword>
<feature type="transmembrane region" description="Helical" evidence="8">
    <location>
        <begin position="153"/>
        <end position="172"/>
    </location>
</feature>
<dbReference type="GO" id="GO:0009103">
    <property type="term" value="P:lipopolysaccharide biosynthetic process"/>
    <property type="evidence" value="ECO:0007669"/>
    <property type="project" value="TreeGrafter"/>
</dbReference>
<proteinExistence type="predicted"/>
<keyword evidence="7" id="KW-0460">Magnesium</keyword>
<evidence type="ECO:0000313" key="9">
    <source>
        <dbReference type="EMBL" id="AKQ02227.1"/>
    </source>
</evidence>
<comment type="cofactor">
    <cofactor evidence="7">
        <name>Mg(2+)</name>
        <dbReference type="ChEBI" id="CHEBI:18420"/>
    </cofactor>
</comment>
<comment type="subcellular location">
    <subcellularLocation>
        <location evidence="1">Cell membrane</location>
        <topology evidence="1">Multi-pass membrane protein</topology>
    </subcellularLocation>
</comment>
<evidence type="ECO:0000256" key="2">
    <source>
        <dbReference type="ARBA" id="ARBA00022475"/>
    </source>
</evidence>
<dbReference type="Pfam" id="PF00953">
    <property type="entry name" value="Glycos_transf_4"/>
    <property type="match status" value="1"/>
</dbReference>
<evidence type="ECO:0000256" key="6">
    <source>
        <dbReference type="ARBA" id="ARBA00023136"/>
    </source>
</evidence>
<name>A0A0H4T710_9BACT</name>
<evidence type="ECO:0000256" key="8">
    <source>
        <dbReference type="SAM" id="Phobius"/>
    </source>
</evidence>
<dbReference type="CDD" id="cd06853">
    <property type="entry name" value="GT_WecA_like"/>
    <property type="match status" value="1"/>
</dbReference>
<dbReference type="GO" id="GO:0005886">
    <property type="term" value="C:plasma membrane"/>
    <property type="evidence" value="ECO:0007669"/>
    <property type="project" value="UniProtKB-SubCell"/>
</dbReference>
<dbReference type="PANTHER" id="PTHR22926:SF3">
    <property type="entry name" value="UNDECAPRENYL-PHOSPHATE ALPHA-N-ACETYLGLUCOSAMINYL 1-PHOSPHATE TRANSFERASE"/>
    <property type="match status" value="1"/>
</dbReference>
<evidence type="ECO:0000256" key="1">
    <source>
        <dbReference type="ARBA" id="ARBA00004651"/>
    </source>
</evidence>
<dbReference type="PANTHER" id="PTHR22926">
    <property type="entry name" value="PHOSPHO-N-ACETYLMURAMOYL-PENTAPEPTIDE-TRANSFERASE"/>
    <property type="match status" value="1"/>
</dbReference>
<reference evidence="9" key="1">
    <citation type="journal article" date="2015" name="ISME J.">
        <title>Aquifer environment selects for microbial species cohorts in sediment and groundwater.</title>
        <authorList>
            <person name="Hug L.A."/>
            <person name="Thomas B.C."/>
            <person name="Brown C.T."/>
            <person name="Frischkorn K.R."/>
            <person name="Williams K.H."/>
            <person name="Tringe S.G."/>
            <person name="Banfield J.F."/>
        </authorList>
    </citation>
    <scope>NUCLEOTIDE SEQUENCE</scope>
</reference>
<dbReference type="GO" id="GO:0016780">
    <property type="term" value="F:phosphotransferase activity, for other substituted phosphate groups"/>
    <property type="evidence" value="ECO:0007669"/>
    <property type="project" value="InterPro"/>
</dbReference>
<feature type="transmembrane region" description="Helical" evidence="8">
    <location>
        <begin position="79"/>
        <end position="95"/>
    </location>
</feature>
<dbReference type="EC" id="2.7.8.-" evidence="9"/>
<dbReference type="EMBL" id="KT006999">
    <property type="protein sequence ID" value="AKQ02227.1"/>
    <property type="molecule type" value="Genomic_DNA"/>
</dbReference>
<evidence type="ECO:0000256" key="7">
    <source>
        <dbReference type="PIRSR" id="PIRSR600715-1"/>
    </source>
</evidence>
<protein>
    <submittedName>
        <fullName evidence="9">Glycosyl transferase family protein, UDP-N-acetylglucosamine:undecaprenyl-P N-acetylglucosaminyl 1-P transferase</fullName>
        <ecNumber evidence="9">2.7.8.-</ecNumber>
    </submittedName>
</protein>
<keyword evidence="7" id="KW-0479">Metal-binding</keyword>
<sequence>MYNILRLTILPGAASLLLAFAVTPIVIKFAQKIGIIDDPSKKKEVKVIHTYPVPRGGGLAIFVAIFLTSLIFLPLDKHLIGILSGAFILTLMGIIDDKYNLNPYLRLIVQFIAASLPIVAGIGIAFISNPLGRGIIDLSHPQINFQILGSVKSIWLISDLFALFWIVLLMNFLNMGAKGVDGQLPGVTSIAGVTIALLSLRFSADTTQWPVIVLALITSGAFLGFLPFNFYPQKIMPGFSGSNLAGYFLGILSILSTTKVGTLLVVLGVPLIDTSYTIIRRVASGKSPVWGDRGHLHHKLLDLGLSKRQVSYFYWGATGILGLLALNLNSSFKLYTFAGLGILIGGTLLWLTYRSR</sequence>
<accession>A0A0H4T710</accession>
<keyword evidence="2" id="KW-1003">Cell membrane</keyword>
<dbReference type="AlphaFoldDB" id="A0A0H4T710"/>
<feature type="transmembrane region" description="Helical" evidence="8">
    <location>
        <begin position="248"/>
        <end position="272"/>
    </location>
</feature>
<keyword evidence="3 9" id="KW-0808">Transferase</keyword>
<feature type="transmembrane region" description="Helical" evidence="8">
    <location>
        <begin position="54"/>
        <end position="72"/>
    </location>
</feature>
<feature type="transmembrane region" description="Helical" evidence="8">
    <location>
        <begin position="312"/>
        <end position="328"/>
    </location>
</feature>
<keyword evidence="4 8" id="KW-0812">Transmembrane</keyword>